<evidence type="ECO:0000313" key="8">
    <source>
        <dbReference type="Proteomes" id="UP000411588"/>
    </source>
</evidence>
<evidence type="ECO:0000313" key="6">
    <source>
        <dbReference type="EMBL" id="HBH2622440.1"/>
    </source>
</evidence>
<evidence type="ECO:0000313" key="5">
    <source>
        <dbReference type="EMBL" id="HBH2621184.1"/>
    </source>
</evidence>
<evidence type="ECO:0000313" key="3">
    <source>
        <dbReference type="EMBL" id="CDS88563.1"/>
    </source>
</evidence>
<sequence length="211" mass="24516">MKKVKYTRLVILGILIYLVFNILVMIISKNVDTLVLKNEKVDAKIHVKGTIEKDANDQSNYLSTYISKEDSNNFEKNQNVIIEYHEQKLDAKVYKIYENNNKIMVKLKISNQIVANQDTSVEEFDIIYNQMECLKIPKTSIKTKDNKRGVYVIDEQSQSVKFVILEGITYENESSVFVDYYKNDINGVTSVNLYDKIILRPNSINTNIRIK</sequence>
<reference evidence="3" key="1">
    <citation type="submission" date="2014-07" db="EMBL/GenBank/DDBJ databases">
        <authorList>
            <person name="Monot Marc"/>
        </authorList>
    </citation>
    <scope>NUCLEOTIDE SEQUENCE</scope>
    <source>
        <strain evidence="4">7032989</strain>
        <strain evidence="3">7032994</strain>
    </source>
</reference>
<reference evidence="5" key="2">
    <citation type="journal article" date="2018" name="Genome Biol.">
        <title>SKESA: strategic k-mer extension for scrupulous assemblies.</title>
        <authorList>
            <person name="Souvorov A."/>
            <person name="Agarwala R."/>
            <person name="Lipman D.J."/>
        </authorList>
    </citation>
    <scope>NUCLEOTIDE SEQUENCE</scope>
    <source>
        <strain evidence="5">Clostridioides</strain>
    </source>
</reference>
<dbReference type="EMBL" id="CAADAN010000001">
    <property type="protein sequence ID" value="VFD29074.1"/>
    <property type="molecule type" value="Genomic_DNA"/>
</dbReference>
<name>A0A069AD23_CLODI</name>
<organism evidence="3">
    <name type="scientific">Clostridioides difficile</name>
    <name type="common">Peptoclostridium difficile</name>
    <dbReference type="NCBI Taxonomy" id="1496"/>
    <lineage>
        <taxon>Bacteria</taxon>
        <taxon>Bacillati</taxon>
        <taxon>Bacillota</taxon>
        <taxon>Clostridia</taxon>
        <taxon>Peptostreptococcales</taxon>
        <taxon>Peptostreptococcaceae</taxon>
        <taxon>Clostridioides</taxon>
    </lineage>
</organism>
<dbReference type="RefSeq" id="WP_009903276.1">
    <property type="nucleotide sequence ID" value="NZ_AP025558.1"/>
</dbReference>
<dbReference type="EMBL" id="LK932505">
    <property type="protein sequence ID" value="CDS85071.1"/>
    <property type="molecule type" value="Genomic_DNA"/>
</dbReference>
<dbReference type="PATRIC" id="fig|1496.1371.peg.1487"/>
<evidence type="ECO:0000313" key="2">
    <source>
        <dbReference type="EMBL" id="CDS85071.1"/>
    </source>
</evidence>
<dbReference type="EMBL" id="LK932407">
    <property type="protein sequence ID" value="CDS88563.1"/>
    <property type="molecule type" value="Genomic_DNA"/>
</dbReference>
<dbReference type="AlphaFoldDB" id="A0A069AD23"/>
<dbReference type="Pfam" id="PF26011">
    <property type="entry name" value="Beta-barrel_RND_rel"/>
    <property type="match status" value="1"/>
</dbReference>
<protein>
    <submittedName>
        <fullName evidence="7">HlyD family secretion protein</fullName>
    </submittedName>
</protein>
<evidence type="ECO:0000313" key="7">
    <source>
        <dbReference type="EMBL" id="VFD29074.1"/>
    </source>
</evidence>
<reference evidence="5" key="4">
    <citation type="submission" date="2021-06" db="EMBL/GenBank/DDBJ databases">
        <authorList>
            <consortium name="NCBI Pathogen Detection Project"/>
        </authorList>
    </citation>
    <scope>NUCLEOTIDE SEQUENCE</scope>
    <source>
        <strain evidence="5">Clostridioides</strain>
    </source>
</reference>
<dbReference type="GeneID" id="66355022"/>
<dbReference type="EMBL" id="LK933316">
    <property type="protein sequence ID" value="CDT64221.1"/>
    <property type="molecule type" value="Genomic_DNA"/>
</dbReference>
<accession>A0A069AD23</accession>
<dbReference type="Proteomes" id="UP000879542">
    <property type="component" value="Unassembled WGS sequence"/>
</dbReference>
<proteinExistence type="predicted"/>
<feature type="domain" description="RND related beta-barrel" evidence="1">
    <location>
        <begin position="61"/>
        <end position="130"/>
    </location>
</feature>
<dbReference type="EMBL" id="DAEQIJ010000016">
    <property type="protein sequence ID" value="HBH2621184.1"/>
    <property type="molecule type" value="Genomic_DNA"/>
</dbReference>
<gene>
    <name evidence="4" type="ORF">BN1095_620044</name>
    <name evidence="2" type="ORF">BN1096_520079</name>
    <name evidence="3" type="ORF">BN1097_680105</name>
    <name evidence="5" type="ORF">KRQ00_002970</name>
    <name evidence="6" type="ORF">KRQ00_004319</name>
    <name evidence="7" type="ORF">SAMEA1402399_00106</name>
</gene>
<evidence type="ECO:0000313" key="4">
    <source>
        <dbReference type="EMBL" id="CDT64221.1"/>
    </source>
</evidence>
<dbReference type="Proteomes" id="UP000411588">
    <property type="component" value="Unassembled WGS sequence"/>
</dbReference>
<reference evidence="7 8" key="3">
    <citation type="submission" date="2019-02" db="EMBL/GenBank/DDBJ databases">
        <authorList>
            <consortium name="Pathogen Informatics"/>
        </authorList>
    </citation>
    <scope>NUCLEOTIDE SEQUENCE [LARGE SCALE GENOMIC DNA]</scope>
    <source>
        <strain evidence="7">Clo34</strain>
        <strain evidence="8">clo34</strain>
    </source>
</reference>
<evidence type="ECO:0000259" key="1">
    <source>
        <dbReference type="Pfam" id="PF26011"/>
    </source>
</evidence>
<dbReference type="EMBL" id="DAEQIJ010000070">
    <property type="protein sequence ID" value="HBH2622440.1"/>
    <property type="molecule type" value="Genomic_DNA"/>
</dbReference>
<dbReference type="InterPro" id="IPR058729">
    <property type="entry name" value="Beta-barrel_RND-rel"/>
</dbReference>